<comment type="caution">
    <text evidence="1">The sequence shown here is derived from an EMBL/GenBank/DDBJ whole genome shotgun (WGS) entry which is preliminary data.</text>
</comment>
<name>A0A371AU97_9FIRM</name>
<dbReference type="Pfam" id="PF13170">
    <property type="entry name" value="DUF4003"/>
    <property type="match status" value="1"/>
</dbReference>
<dbReference type="RefSeq" id="WP_115482480.1">
    <property type="nucleotide sequence ID" value="NZ_QRCT01000034.1"/>
</dbReference>
<sequence length="327" mass="36624">MREHLKQKCEIFVINKNIMSKNFPWDYSAFHALSASIYMEKNREIDPNDIKWCKKVIKQNTGTFSNFKNTSFLALASMLSVYDEPEEEFKKVKEIYQLLKKEFYGSAYLPLCAMIISELSEQEDYGRVIQKAAAIYKNMKKEHPFITSSEDASFAVMFALSSLSVERVGIEMEQCFRLLKGNFFSSNAVQSLSHVLTLGEESAQVKCERTMKIFNCLKEKKYKFGTGIELSTLGLLTLTGADVEEIVQNVIEVYEFLKVSKGFGSFSVGKSYKLMYAAMLVANDYKNLNSHVMSTAAVTSVTSLVIAEQIAIMAAVSSCAAASSASS</sequence>
<dbReference type="AlphaFoldDB" id="A0A371AU97"/>
<reference evidence="1 2" key="1">
    <citation type="submission" date="2018-07" db="EMBL/GenBank/DDBJ databases">
        <title>Anaerosacharophilus polymeroproducens gen. nov. sp. nov., an anaerobic bacterium isolated from salt field.</title>
        <authorList>
            <person name="Kim W."/>
            <person name="Yang S.-H."/>
            <person name="Oh J."/>
            <person name="Lee J.-H."/>
            <person name="Kwon K.K."/>
        </authorList>
    </citation>
    <scope>NUCLEOTIDE SEQUENCE [LARGE SCALE GENOMIC DNA]</scope>
    <source>
        <strain evidence="1 2">MCWD5</strain>
    </source>
</reference>
<organism evidence="1 2">
    <name type="scientific">Anaerosacchariphilus polymeriproducens</name>
    <dbReference type="NCBI Taxonomy" id="1812858"/>
    <lineage>
        <taxon>Bacteria</taxon>
        <taxon>Bacillati</taxon>
        <taxon>Bacillota</taxon>
        <taxon>Clostridia</taxon>
        <taxon>Lachnospirales</taxon>
        <taxon>Lachnospiraceae</taxon>
        <taxon>Anaerosacchariphilus</taxon>
    </lineage>
</organism>
<dbReference type="Proteomes" id="UP000255036">
    <property type="component" value="Unassembled WGS sequence"/>
</dbReference>
<dbReference type="OrthoDB" id="1778393at2"/>
<protein>
    <submittedName>
        <fullName evidence="1">DUF4003 domain-containing protein</fullName>
    </submittedName>
</protein>
<evidence type="ECO:0000313" key="1">
    <source>
        <dbReference type="EMBL" id="RDU23138.1"/>
    </source>
</evidence>
<gene>
    <name evidence="1" type="ORF">DWV06_12325</name>
</gene>
<accession>A0A371AU97</accession>
<keyword evidence="2" id="KW-1185">Reference proteome</keyword>
<proteinExistence type="predicted"/>
<evidence type="ECO:0000313" key="2">
    <source>
        <dbReference type="Proteomes" id="UP000255036"/>
    </source>
</evidence>
<dbReference type="EMBL" id="QRCT01000034">
    <property type="protein sequence ID" value="RDU23138.1"/>
    <property type="molecule type" value="Genomic_DNA"/>
</dbReference>
<dbReference type="InterPro" id="IPR025062">
    <property type="entry name" value="DUF4003"/>
</dbReference>